<sequence>MTTVRLWRPLGLKELKLIVDSGYRTYPPRLYWQPIFYPVTNFAYAEQITREWNVVSNGDYCGFVTEFDISQEHLSKYQEQIVGGQIHTEYWIPAEELDAFNANIVGHIRVVASRYSNQYSGPAIGEGPLANKSIDEQLVYLTSILADSEKVKAVFEEAEYAIVTNLGFWKQFRKDKEPIVDQLIRVWSEFRPEQKNCYY</sequence>
<protein>
    <submittedName>
        <fullName evidence="1">Uncharacterized protein</fullName>
    </submittedName>
</protein>
<accession>A0ABT8R2Y5</accession>
<keyword evidence="2" id="KW-1185">Reference proteome</keyword>
<proteinExistence type="predicted"/>
<gene>
    <name evidence="1" type="ORF">Q0590_05250</name>
</gene>
<evidence type="ECO:0000313" key="2">
    <source>
        <dbReference type="Proteomes" id="UP001168528"/>
    </source>
</evidence>
<dbReference type="Proteomes" id="UP001168528">
    <property type="component" value="Unassembled WGS sequence"/>
</dbReference>
<dbReference type="RefSeq" id="WP_302036445.1">
    <property type="nucleotide sequence ID" value="NZ_JAUKPO010000002.1"/>
</dbReference>
<name>A0ABT8R2Y5_9BACT</name>
<dbReference type="EMBL" id="JAUKPO010000002">
    <property type="protein sequence ID" value="MDO1445643.1"/>
    <property type="molecule type" value="Genomic_DNA"/>
</dbReference>
<organism evidence="1 2">
    <name type="scientific">Rhodocytophaga aerolata</name>
    <dbReference type="NCBI Taxonomy" id="455078"/>
    <lineage>
        <taxon>Bacteria</taxon>
        <taxon>Pseudomonadati</taxon>
        <taxon>Bacteroidota</taxon>
        <taxon>Cytophagia</taxon>
        <taxon>Cytophagales</taxon>
        <taxon>Rhodocytophagaceae</taxon>
        <taxon>Rhodocytophaga</taxon>
    </lineage>
</organism>
<comment type="caution">
    <text evidence="1">The sequence shown here is derived from an EMBL/GenBank/DDBJ whole genome shotgun (WGS) entry which is preliminary data.</text>
</comment>
<evidence type="ECO:0000313" key="1">
    <source>
        <dbReference type="EMBL" id="MDO1445643.1"/>
    </source>
</evidence>
<reference evidence="1" key="1">
    <citation type="submission" date="2023-07" db="EMBL/GenBank/DDBJ databases">
        <title>The genome sequence of Rhodocytophaga aerolata KACC 12507.</title>
        <authorList>
            <person name="Zhang X."/>
        </authorList>
    </citation>
    <scope>NUCLEOTIDE SEQUENCE</scope>
    <source>
        <strain evidence="1">KACC 12507</strain>
    </source>
</reference>